<dbReference type="EMBL" id="GECZ01027300">
    <property type="protein sequence ID" value="JAS42469.1"/>
    <property type="molecule type" value="Transcribed_RNA"/>
</dbReference>
<feature type="non-terminal residue" evidence="1">
    <location>
        <position position="1"/>
    </location>
</feature>
<organism evidence="1">
    <name type="scientific">Cuerna arida</name>
    <dbReference type="NCBI Taxonomy" id="1464854"/>
    <lineage>
        <taxon>Eukaryota</taxon>
        <taxon>Metazoa</taxon>
        <taxon>Ecdysozoa</taxon>
        <taxon>Arthropoda</taxon>
        <taxon>Hexapoda</taxon>
        <taxon>Insecta</taxon>
        <taxon>Pterygota</taxon>
        <taxon>Neoptera</taxon>
        <taxon>Paraneoptera</taxon>
        <taxon>Hemiptera</taxon>
        <taxon>Auchenorrhyncha</taxon>
        <taxon>Membracoidea</taxon>
        <taxon>Cicadellidae</taxon>
        <taxon>Cicadellinae</taxon>
        <taxon>Proconiini</taxon>
        <taxon>Cuerna</taxon>
    </lineage>
</organism>
<evidence type="ECO:0000313" key="1">
    <source>
        <dbReference type="EMBL" id="JAS42469.1"/>
    </source>
</evidence>
<sequence length="118" mass="12599">QHSTSHQDEFSANQLTQQSDCAVVLLGADALKQSTSGSFDYSKSNTKESVIPVVPGNHTFSEVVKESALLPKSTNTHNSSQPPVNYSNNSIGAECLATVNSSFDSVFLEVRDVVPNIA</sequence>
<protein>
    <submittedName>
        <fullName evidence="1">Uncharacterized protein</fullName>
    </submittedName>
</protein>
<accession>A0A1B6EWY5</accession>
<name>A0A1B6EWY5_9HEMI</name>
<gene>
    <name evidence="1" type="ORF">g.44993</name>
</gene>
<dbReference type="AlphaFoldDB" id="A0A1B6EWY5"/>
<reference evidence="1" key="1">
    <citation type="submission" date="2015-11" db="EMBL/GenBank/DDBJ databases">
        <title>De novo transcriptome assembly of four potential Pierce s Disease insect vectors from Arizona vineyards.</title>
        <authorList>
            <person name="Tassone E.E."/>
        </authorList>
    </citation>
    <scope>NUCLEOTIDE SEQUENCE</scope>
</reference>
<proteinExistence type="predicted"/>